<dbReference type="InterPro" id="IPR005000">
    <property type="entry name" value="Aldolase/citrate-lyase_domain"/>
</dbReference>
<evidence type="ECO:0000313" key="5">
    <source>
        <dbReference type="EMBL" id="GGH03515.1"/>
    </source>
</evidence>
<dbReference type="SUPFAM" id="SSF51621">
    <property type="entry name" value="Phosphoenolpyruvate/pyruvate domain"/>
    <property type="match status" value="1"/>
</dbReference>
<organism evidence="5 6">
    <name type="scientific">Pseudarthrobacter polychromogenes</name>
    <dbReference type="NCBI Taxonomy" id="1676"/>
    <lineage>
        <taxon>Bacteria</taxon>
        <taxon>Bacillati</taxon>
        <taxon>Actinomycetota</taxon>
        <taxon>Actinomycetes</taxon>
        <taxon>Micrococcales</taxon>
        <taxon>Micrococcaceae</taxon>
        <taxon>Pseudarthrobacter</taxon>
    </lineage>
</organism>
<keyword evidence="6" id="KW-1185">Reference proteome</keyword>
<dbReference type="InterPro" id="IPR050251">
    <property type="entry name" value="HpcH-HpaI_aldolase"/>
</dbReference>
<comment type="similarity">
    <text evidence="1">Belongs to the HpcH/HpaI aldolase family.</text>
</comment>
<evidence type="ECO:0000259" key="4">
    <source>
        <dbReference type="Pfam" id="PF03328"/>
    </source>
</evidence>
<evidence type="ECO:0000256" key="3">
    <source>
        <dbReference type="ARBA" id="ARBA00023239"/>
    </source>
</evidence>
<evidence type="ECO:0000256" key="2">
    <source>
        <dbReference type="ARBA" id="ARBA00022723"/>
    </source>
</evidence>
<keyword evidence="2" id="KW-0479">Metal-binding</keyword>
<dbReference type="Pfam" id="PF03328">
    <property type="entry name" value="HpcH_HpaI"/>
    <property type="match status" value="1"/>
</dbReference>
<comment type="caution">
    <text evidence="5">The sequence shown here is derived from an EMBL/GenBank/DDBJ whole genome shotgun (WGS) entry which is preliminary data.</text>
</comment>
<dbReference type="EMBL" id="BMKU01000009">
    <property type="protein sequence ID" value="GGH03515.1"/>
    <property type="molecule type" value="Genomic_DNA"/>
</dbReference>
<dbReference type="InterPro" id="IPR040442">
    <property type="entry name" value="Pyrv_kinase-like_dom_sf"/>
</dbReference>
<accession>A0ABQ1XUR3</accession>
<name>A0ABQ1XUR3_9MICC</name>
<evidence type="ECO:0000313" key="6">
    <source>
        <dbReference type="Proteomes" id="UP000596938"/>
    </source>
</evidence>
<dbReference type="Proteomes" id="UP000596938">
    <property type="component" value="Unassembled WGS sequence"/>
</dbReference>
<dbReference type="RefSeq" id="WP_188812099.1">
    <property type="nucleotide sequence ID" value="NZ_BAAAWV010000001.1"/>
</dbReference>
<gene>
    <name evidence="5" type="primary">hpcH</name>
    <name evidence="5" type="ORF">GCM10011577_29420</name>
</gene>
<proteinExistence type="inferred from homology"/>
<evidence type="ECO:0000256" key="1">
    <source>
        <dbReference type="ARBA" id="ARBA00005568"/>
    </source>
</evidence>
<reference evidence="6" key="1">
    <citation type="journal article" date="2019" name="Int. J. Syst. Evol. Microbiol.">
        <title>The Global Catalogue of Microorganisms (GCM) 10K type strain sequencing project: providing services to taxonomists for standard genome sequencing and annotation.</title>
        <authorList>
            <consortium name="The Broad Institute Genomics Platform"/>
            <consortium name="The Broad Institute Genome Sequencing Center for Infectious Disease"/>
            <person name="Wu L."/>
            <person name="Ma J."/>
        </authorList>
    </citation>
    <scope>NUCLEOTIDE SEQUENCE [LARGE SCALE GENOMIC DNA]</scope>
    <source>
        <strain evidence="6">CGMCC 1.1927</strain>
    </source>
</reference>
<dbReference type="Gene3D" id="3.20.20.60">
    <property type="entry name" value="Phosphoenolpyruvate-binding domains"/>
    <property type="match status" value="1"/>
</dbReference>
<protein>
    <submittedName>
        <fullName evidence="5">2,4-dihydroxyhept-2-ene-1,7-dioic acid aldolase</fullName>
    </submittedName>
</protein>
<keyword evidence="3" id="KW-0456">Lyase</keyword>
<dbReference type="PANTHER" id="PTHR30502:SF0">
    <property type="entry name" value="PHOSPHOENOLPYRUVATE CARBOXYLASE FAMILY PROTEIN"/>
    <property type="match status" value="1"/>
</dbReference>
<feature type="domain" description="HpcH/HpaI aldolase/citrate lyase" evidence="4">
    <location>
        <begin position="25"/>
        <end position="249"/>
    </location>
</feature>
<sequence length="274" mass="28320">MPFRLEDTFRDALAAQKGKEGRPLAGMWVCSGSPLVAELCAGSGLDWLLVDAEHSPNGLESILAQLQAIHGYPVHTVVRPPVNDTVLIKQYLDLGVQNLLIPMVNSATEAEAAVAATRYPPDGVRGVGSALARAARWNRVPDYLARAGETISVTVQIESGAAVAVVENILAVDGVDAVFVGPSDLAASMGLLGQQEHPEVRAAVEHCLSAAQAAGKPAGVNAFNPDTARHYLANGANFILVGADVALLARGSEALAAQYVQAAKDAGGGAPASY</sequence>
<dbReference type="InterPro" id="IPR015813">
    <property type="entry name" value="Pyrv/PenolPyrv_kinase-like_dom"/>
</dbReference>
<dbReference type="PANTHER" id="PTHR30502">
    <property type="entry name" value="2-KETO-3-DEOXY-L-RHAMNONATE ALDOLASE"/>
    <property type="match status" value="1"/>
</dbReference>